<keyword evidence="3" id="KW-1185">Reference proteome</keyword>
<dbReference type="AlphaFoldDB" id="A0A074WX77"/>
<protein>
    <recommendedName>
        <fullName evidence="1">Sm domain-containing protein</fullName>
    </recommendedName>
</protein>
<evidence type="ECO:0000313" key="2">
    <source>
        <dbReference type="EMBL" id="KEQ74367.1"/>
    </source>
</evidence>
<dbReference type="SMART" id="SM00651">
    <property type="entry name" value="Sm"/>
    <property type="match status" value="1"/>
</dbReference>
<dbReference type="InterPro" id="IPR001163">
    <property type="entry name" value="Sm_dom_euk/arc"/>
</dbReference>
<dbReference type="GeneID" id="25415003"/>
<dbReference type="GO" id="GO:0031417">
    <property type="term" value="C:NatC complex"/>
    <property type="evidence" value="ECO:0007669"/>
    <property type="project" value="InterPro"/>
</dbReference>
<accession>A0A074WX77</accession>
<dbReference type="STRING" id="1043004.A0A074WX77"/>
<dbReference type="CDD" id="cd06168">
    <property type="entry name" value="LSMD1"/>
    <property type="match status" value="1"/>
</dbReference>
<dbReference type="HOGENOM" id="CLU_076902_4_0_1"/>
<dbReference type="OrthoDB" id="368909at2759"/>
<evidence type="ECO:0000313" key="3">
    <source>
        <dbReference type="Proteomes" id="UP000027730"/>
    </source>
</evidence>
<name>A0A074WX77_9PEZI</name>
<sequence length="101" mass="11451">METSNTEAVEYLHHLLNKTLRIHTSDSRIFVGTMKCTDRELNIILSLTHEYRQPSPSTIADAAYAQQLSGSTENLKVDMVKRFVGLVVVPGKHIRKIEVEE</sequence>
<dbReference type="PANTHER" id="PTHR10701">
    <property type="entry name" value="SMALL NUCLEAR RIBONUCLEOPROTEIN-ASSOCIATED PROTEIN B AND N"/>
    <property type="match status" value="1"/>
</dbReference>
<feature type="domain" description="Sm" evidence="1">
    <location>
        <begin position="10"/>
        <end position="99"/>
    </location>
</feature>
<evidence type="ECO:0000259" key="1">
    <source>
        <dbReference type="SMART" id="SM00651"/>
    </source>
</evidence>
<dbReference type="RefSeq" id="XP_013428707.1">
    <property type="nucleotide sequence ID" value="XM_013573253.1"/>
</dbReference>
<dbReference type="Gene3D" id="2.30.30.100">
    <property type="match status" value="1"/>
</dbReference>
<organism evidence="2 3">
    <name type="scientific">Aureobasidium namibiae CBS 147.97</name>
    <dbReference type="NCBI Taxonomy" id="1043004"/>
    <lineage>
        <taxon>Eukaryota</taxon>
        <taxon>Fungi</taxon>
        <taxon>Dikarya</taxon>
        <taxon>Ascomycota</taxon>
        <taxon>Pezizomycotina</taxon>
        <taxon>Dothideomycetes</taxon>
        <taxon>Dothideomycetidae</taxon>
        <taxon>Dothideales</taxon>
        <taxon>Saccotheciaceae</taxon>
        <taxon>Aureobasidium</taxon>
    </lineage>
</organism>
<dbReference type="InterPro" id="IPR010920">
    <property type="entry name" value="LSM_dom_sf"/>
</dbReference>
<dbReference type="InterPro" id="IPR050914">
    <property type="entry name" value="snRNP_SmB/NAA38-like"/>
</dbReference>
<dbReference type="SUPFAM" id="SSF50182">
    <property type="entry name" value="Sm-like ribonucleoproteins"/>
    <property type="match status" value="1"/>
</dbReference>
<dbReference type="InterPro" id="IPR034110">
    <property type="entry name" value="LSMD1_Sm"/>
</dbReference>
<dbReference type="Proteomes" id="UP000027730">
    <property type="component" value="Unassembled WGS sequence"/>
</dbReference>
<reference evidence="2 3" key="1">
    <citation type="journal article" date="2014" name="BMC Genomics">
        <title>Genome sequencing of four Aureobasidium pullulans varieties: biotechnological potential, stress tolerance, and description of new species.</title>
        <authorList>
            <person name="Gostin Ar C."/>
            <person name="Ohm R.A."/>
            <person name="Kogej T."/>
            <person name="Sonjak S."/>
            <person name="Turk M."/>
            <person name="Zajc J."/>
            <person name="Zalar P."/>
            <person name="Grube M."/>
            <person name="Sun H."/>
            <person name="Han J."/>
            <person name="Sharma A."/>
            <person name="Chiniquy J."/>
            <person name="Ngan C.Y."/>
            <person name="Lipzen A."/>
            <person name="Barry K."/>
            <person name="Grigoriev I.V."/>
            <person name="Gunde-Cimerman N."/>
        </authorList>
    </citation>
    <scope>NUCLEOTIDE SEQUENCE [LARGE SCALE GENOMIC DNA]</scope>
    <source>
        <strain evidence="2 3">CBS 147.97</strain>
    </source>
</reference>
<proteinExistence type="predicted"/>
<dbReference type="EMBL" id="KL584707">
    <property type="protein sequence ID" value="KEQ74367.1"/>
    <property type="molecule type" value="Genomic_DNA"/>
</dbReference>
<dbReference type="PANTHER" id="PTHR10701:SF5">
    <property type="entry name" value="N-ALPHA-ACETYLTRANSFERASE 38, NATC AUXILIARY SUBUNIT"/>
    <property type="match status" value="1"/>
</dbReference>
<gene>
    <name evidence="2" type="ORF">M436DRAFT_71801</name>
</gene>
<dbReference type="Pfam" id="PF01423">
    <property type="entry name" value="LSM"/>
    <property type="match status" value="1"/>
</dbReference>